<evidence type="ECO:0000256" key="8">
    <source>
        <dbReference type="ARBA" id="ARBA00022825"/>
    </source>
</evidence>
<evidence type="ECO:0000256" key="6">
    <source>
        <dbReference type="ARBA" id="ARBA00022670"/>
    </source>
</evidence>
<dbReference type="Gene3D" id="3.40.50.880">
    <property type="match status" value="1"/>
</dbReference>
<protein>
    <recommendedName>
        <fullName evidence="5">Cyanophycinase</fullName>
        <ecNumber evidence="4">3.4.15.6</ecNumber>
    </recommendedName>
</protein>
<dbReference type="EC" id="3.4.15.6" evidence="4"/>
<evidence type="ECO:0000256" key="3">
    <source>
        <dbReference type="ARBA" id="ARBA00006534"/>
    </source>
</evidence>
<name>A0A1S1YTY6_FLAPC</name>
<evidence type="ECO:0000313" key="9">
    <source>
        <dbReference type="EMBL" id="OHX64466.1"/>
    </source>
</evidence>
<dbReference type="EMBL" id="JRYR02000002">
    <property type="protein sequence ID" value="OHX64466.1"/>
    <property type="molecule type" value="Genomic_DNA"/>
</dbReference>
<evidence type="ECO:0000313" key="10">
    <source>
        <dbReference type="Proteomes" id="UP000179797"/>
    </source>
</evidence>
<dbReference type="RefSeq" id="WP_044227656.1">
    <property type="nucleotide sequence ID" value="NZ_JRYR02000002.1"/>
</dbReference>
<evidence type="ECO:0000256" key="4">
    <source>
        <dbReference type="ARBA" id="ARBA00013115"/>
    </source>
</evidence>
<keyword evidence="10" id="KW-1185">Reference proteome</keyword>
<gene>
    <name evidence="9" type="ORF">NH26_23060</name>
</gene>
<comment type="caution">
    <text evidence="9">The sequence shown here is derived from an EMBL/GenBank/DDBJ whole genome shotgun (WGS) entry which is preliminary data.</text>
</comment>
<reference evidence="9 10" key="1">
    <citation type="journal article" date="2012" name="Int. J. Syst. Evol. Microbiol.">
        <title>Flammeovirga pacifica sp. nov., isolated from deep-sea sediment.</title>
        <authorList>
            <person name="Xu H."/>
            <person name="Fu Y."/>
            <person name="Yang N."/>
            <person name="Ding Z."/>
            <person name="Lai Q."/>
            <person name="Zeng R."/>
        </authorList>
    </citation>
    <scope>NUCLEOTIDE SEQUENCE [LARGE SCALE GENOMIC DNA]</scope>
    <source>
        <strain evidence="10">DSM 24597 / LMG 26175 / WPAGA1</strain>
    </source>
</reference>
<dbReference type="SUPFAM" id="SSF52317">
    <property type="entry name" value="Class I glutamine amidotransferase-like"/>
    <property type="match status" value="1"/>
</dbReference>
<dbReference type="GO" id="GO:0008236">
    <property type="term" value="F:serine-type peptidase activity"/>
    <property type="evidence" value="ECO:0007669"/>
    <property type="project" value="UniProtKB-KW"/>
</dbReference>
<evidence type="ECO:0000256" key="7">
    <source>
        <dbReference type="ARBA" id="ARBA00022801"/>
    </source>
</evidence>
<dbReference type="PANTHER" id="PTHR36175">
    <property type="entry name" value="CYANOPHYCINASE"/>
    <property type="match status" value="1"/>
</dbReference>
<dbReference type="STRING" id="915059.NH26_23060"/>
<dbReference type="NCBIfam" id="TIGR02069">
    <property type="entry name" value="cyanophycinase"/>
    <property type="match status" value="1"/>
</dbReference>
<accession>A0A1S1YTY6</accession>
<keyword evidence="6" id="KW-0645">Protease</keyword>
<dbReference type="GO" id="GO:0008241">
    <property type="term" value="F:peptidyl-dipeptidase activity"/>
    <property type="evidence" value="ECO:0007669"/>
    <property type="project" value="UniProtKB-EC"/>
</dbReference>
<dbReference type="InterPro" id="IPR011811">
    <property type="entry name" value="Peptidase_S51_cyanophycinase"/>
</dbReference>
<dbReference type="InterPro" id="IPR005320">
    <property type="entry name" value="Peptidase_S51"/>
</dbReference>
<dbReference type="Pfam" id="PF03575">
    <property type="entry name" value="Peptidase_S51"/>
    <property type="match status" value="1"/>
</dbReference>
<dbReference type="CDD" id="cd03145">
    <property type="entry name" value="GAT1_cyanophycinase"/>
    <property type="match status" value="1"/>
</dbReference>
<dbReference type="GO" id="GO:0006508">
    <property type="term" value="P:proteolysis"/>
    <property type="evidence" value="ECO:0007669"/>
    <property type="project" value="UniProtKB-KW"/>
</dbReference>
<keyword evidence="8" id="KW-0720">Serine protease</keyword>
<dbReference type="Proteomes" id="UP000179797">
    <property type="component" value="Unassembled WGS sequence"/>
</dbReference>
<dbReference type="InterPro" id="IPR029062">
    <property type="entry name" value="Class_I_gatase-like"/>
</dbReference>
<sequence>MIKKHQFLLFIIGLISMSSFGQGKLFIIGGGKRPPALIKRMTEEAKLKEGYGIVLSMSSGEPDTSSYYGVLQFKELGFKNVSSMFYTTEQPPSATALDSIRNASLIYITGGDQNRFMKRIEQTGIYEAIHQCFDKGGMIAGTSAGAAVMSELMITGDERNYPDYDDTGRSIEKNNLIYGKGLGMMKNVIIDQHFIQRSRYNRLFTAVIEHPKMLGIGIDESTAILVHQNTFEVVGVSQVILVEKPKKIDSKDTKFSTEKISVSILKSGDKIKL</sequence>
<proteinExistence type="inferred from homology"/>
<evidence type="ECO:0000256" key="5">
    <source>
        <dbReference type="ARBA" id="ARBA00015719"/>
    </source>
</evidence>
<evidence type="ECO:0000256" key="1">
    <source>
        <dbReference type="ARBA" id="ARBA00001092"/>
    </source>
</evidence>
<comment type="function">
    <text evidence="2">Exopeptidase that catalyzes the hydrolytic cleavage of multi-L-arginyl-poly-L-aspartic acid (cyanophycin; a water-insoluble reserve polymer) into aspartate-arginine dipeptides.</text>
</comment>
<keyword evidence="7" id="KW-0378">Hydrolase</keyword>
<comment type="similarity">
    <text evidence="3">Belongs to the peptidase S51 family.</text>
</comment>
<dbReference type="AlphaFoldDB" id="A0A1S1YTY6"/>
<evidence type="ECO:0000256" key="2">
    <source>
        <dbReference type="ARBA" id="ARBA00002039"/>
    </source>
</evidence>
<comment type="catalytic activity">
    <reaction evidence="1">
        <text>[L-4-(L-arginin-2-N-yl)aspartate](n) + H2O = [L-4-(L-arginin-2-N-yl)aspartate](n-1) + L-4-(L-arginin-2-N-yl)aspartate</text>
        <dbReference type="Rhea" id="RHEA:12845"/>
        <dbReference type="Rhea" id="RHEA-COMP:13728"/>
        <dbReference type="Rhea" id="RHEA-COMP:13734"/>
        <dbReference type="ChEBI" id="CHEBI:15377"/>
        <dbReference type="ChEBI" id="CHEBI:137986"/>
        <dbReference type="ChEBI" id="CHEBI:137991"/>
        <dbReference type="EC" id="3.4.15.6"/>
    </reaction>
</comment>
<organism evidence="9 10">
    <name type="scientific">Flammeovirga pacifica</name>
    <dbReference type="NCBI Taxonomy" id="915059"/>
    <lineage>
        <taxon>Bacteria</taxon>
        <taxon>Pseudomonadati</taxon>
        <taxon>Bacteroidota</taxon>
        <taxon>Cytophagia</taxon>
        <taxon>Cytophagales</taxon>
        <taxon>Flammeovirgaceae</taxon>
        <taxon>Flammeovirga</taxon>
    </lineage>
</organism>
<dbReference type="PANTHER" id="PTHR36175:SF1">
    <property type="entry name" value="CYANOPHYCINASE"/>
    <property type="match status" value="1"/>
</dbReference>